<name>A0A1C7NIC5_9FUNG</name>
<dbReference type="Pfam" id="PF00856">
    <property type="entry name" value="SET"/>
    <property type="match status" value="1"/>
</dbReference>
<dbReference type="CDD" id="cd20071">
    <property type="entry name" value="SET_SMYD"/>
    <property type="match status" value="1"/>
</dbReference>
<dbReference type="FunCoup" id="A0A1C7NIC5">
    <property type="interactions" value="224"/>
</dbReference>
<feature type="compositionally biased region" description="Polar residues" evidence="11">
    <location>
        <begin position="54"/>
        <end position="64"/>
    </location>
</feature>
<keyword evidence="6" id="KW-0862">Zinc</keyword>
<feature type="domain" description="MYND-type" evidence="13">
    <location>
        <begin position="146"/>
        <end position="188"/>
    </location>
</feature>
<dbReference type="OrthoDB" id="438641at2759"/>
<keyword evidence="5 10" id="KW-0863">Zinc-finger</keyword>
<dbReference type="Gene3D" id="1.10.220.160">
    <property type="match status" value="1"/>
</dbReference>
<reference evidence="14 15" key="1">
    <citation type="submission" date="2016-03" db="EMBL/GenBank/DDBJ databases">
        <title>Choanephora cucurbitarum.</title>
        <authorList>
            <person name="Min B."/>
            <person name="Park H."/>
            <person name="Park J.-H."/>
            <person name="Shin H.-D."/>
            <person name="Choi I.-G."/>
        </authorList>
    </citation>
    <scope>NUCLEOTIDE SEQUENCE [LARGE SCALE GENOMIC DNA]</scope>
    <source>
        <strain evidence="14 15">KUS-F28377</strain>
    </source>
</reference>
<dbReference type="PROSITE" id="PS50865">
    <property type="entry name" value="ZF_MYND_2"/>
    <property type="match status" value="1"/>
</dbReference>
<dbReference type="PROSITE" id="PS50280">
    <property type="entry name" value="SET"/>
    <property type="match status" value="1"/>
</dbReference>
<dbReference type="GO" id="GO:0045814">
    <property type="term" value="P:negative regulation of gene expression, epigenetic"/>
    <property type="evidence" value="ECO:0007669"/>
    <property type="project" value="TreeGrafter"/>
</dbReference>
<comment type="catalytic activity">
    <reaction evidence="9">
        <text>L-lysyl-[histone] + S-adenosyl-L-methionine = N(6)-methyl-L-lysyl-[histone] + S-adenosyl-L-homocysteine + H(+)</text>
        <dbReference type="Rhea" id="RHEA:10024"/>
        <dbReference type="Rhea" id="RHEA-COMP:9845"/>
        <dbReference type="Rhea" id="RHEA-COMP:9846"/>
        <dbReference type="ChEBI" id="CHEBI:15378"/>
        <dbReference type="ChEBI" id="CHEBI:29969"/>
        <dbReference type="ChEBI" id="CHEBI:57856"/>
        <dbReference type="ChEBI" id="CHEBI:59789"/>
        <dbReference type="ChEBI" id="CHEBI:61929"/>
    </reaction>
    <physiologicalReaction direction="left-to-right" evidence="9">
        <dbReference type="Rhea" id="RHEA:10025"/>
    </physiologicalReaction>
</comment>
<accession>A0A1C7NIC5</accession>
<proteinExistence type="predicted"/>
<dbReference type="AlphaFoldDB" id="A0A1C7NIC5"/>
<keyword evidence="4" id="KW-0479">Metal-binding</keyword>
<evidence type="ECO:0000256" key="9">
    <source>
        <dbReference type="ARBA" id="ARBA00048619"/>
    </source>
</evidence>
<dbReference type="InterPro" id="IPR001214">
    <property type="entry name" value="SET_dom"/>
</dbReference>
<keyword evidence="1" id="KW-0489">Methyltransferase</keyword>
<evidence type="ECO:0000313" key="15">
    <source>
        <dbReference type="Proteomes" id="UP000093000"/>
    </source>
</evidence>
<evidence type="ECO:0000259" key="12">
    <source>
        <dbReference type="PROSITE" id="PS50280"/>
    </source>
</evidence>
<dbReference type="InterPro" id="IPR046341">
    <property type="entry name" value="SET_dom_sf"/>
</dbReference>
<dbReference type="Gene3D" id="2.170.270.10">
    <property type="entry name" value="SET domain"/>
    <property type="match status" value="1"/>
</dbReference>
<dbReference type="PANTHER" id="PTHR46402">
    <property type="entry name" value="SET AND MYND DOMAIN-CONTAINING PROTEIN 5"/>
    <property type="match status" value="1"/>
</dbReference>
<sequence>MSEKIIPTEEELVSAIKSIKLEHPEAGIKTVTSQVLTQQPEWQVSEKRVKKYMQSTGLTNSSGTPKEPVKSGLPDDPSVPVSYIDPKLDFKSVSDCVVARMVDPVTGKGLFAARDIKKDEVIFTETPFSYFPPWEAFQLTRNGNACGLCCKPILYPNRLTQHCGHCNVYYCSKECRIKAWESFHQLECTHLNNKIGSFITFCELEKWQAPMAVSRIYAQLILAHQRGELDQVMGHLDAFATVSQEERQAKETEWIFMEAPTRELWTRARDLLRAAYKIPPKRCKITKPLPNDLLESLFEKEETFLNFLGKFNINNQNGGMYLVHSHINHNCYPNVSIDYPQKNSQYKITVRAIREIKKDEQLFETYVNPRWNKETRQTYLDKSYLFTCKCDRCEQDIPLTDELRQGLRLRGD</sequence>
<keyword evidence="15" id="KW-1185">Reference proteome</keyword>
<evidence type="ECO:0000256" key="3">
    <source>
        <dbReference type="ARBA" id="ARBA00022691"/>
    </source>
</evidence>
<evidence type="ECO:0000256" key="7">
    <source>
        <dbReference type="ARBA" id="ARBA00042380"/>
    </source>
</evidence>
<evidence type="ECO:0000256" key="8">
    <source>
        <dbReference type="ARBA" id="ARBA00044528"/>
    </source>
</evidence>
<evidence type="ECO:0000256" key="1">
    <source>
        <dbReference type="ARBA" id="ARBA00022603"/>
    </source>
</evidence>
<organism evidence="14 15">
    <name type="scientific">Choanephora cucurbitarum</name>
    <dbReference type="NCBI Taxonomy" id="101091"/>
    <lineage>
        <taxon>Eukaryota</taxon>
        <taxon>Fungi</taxon>
        <taxon>Fungi incertae sedis</taxon>
        <taxon>Mucoromycota</taxon>
        <taxon>Mucoromycotina</taxon>
        <taxon>Mucoromycetes</taxon>
        <taxon>Mucorales</taxon>
        <taxon>Mucorineae</taxon>
        <taxon>Choanephoraceae</taxon>
        <taxon>Choanephoroideae</taxon>
        <taxon>Choanephora</taxon>
    </lineage>
</organism>
<dbReference type="SUPFAM" id="SSF144232">
    <property type="entry name" value="HIT/MYND zinc finger-like"/>
    <property type="match status" value="1"/>
</dbReference>
<dbReference type="Proteomes" id="UP000093000">
    <property type="component" value="Unassembled WGS sequence"/>
</dbReference>
<evidence type="ECO:0000256" key="6">
    <source>
        <dbReference type="ARBA" id="ARBA00022833"/>
    </source>
</evidence>
<evidence type="ECO:0000259" key="13">
    <source>
        <dbReference type="PROSITE" id="PS50865"/>
    </source>
</evidence>
<dbReference type="SMART" id="SM00317">
    <property type="entry name" value="SET"/>
    <property type="match status" value="1"/>
</dbReference>
<keyword evidence="2" id="KW-0808">Transferase</keyword>
<evidence type="ECO:0000256" key="2">
    <source>
        <dbReference type="ARBA" id="ARBA00022679"/>
    </source>
</evidence>
<feature type="region of interest" description="Disordered" evidence="11">
    <location>
        <begin position="54"/>
        <end position="78"/>
    </location>
</feature>
<dbReference type="STRING" id="101091.A0A1C7NIC5"/>
<evidence type="ECO:0000256" key="4">
    <source>
        <dbReference type="ARBA" id="ARBA00022723"/>
    </source>
</evidence>
<keyword evidence="3" id="KW-0949">S-adenosyl-L-methionine</keyword>
<protein>
    <recommendedName>
        <fullName evidence="8">Histone-lysine N-methyltransferase SET5</fullName>
    </recommendedName>
    <alternativeName>
        <fullName evidence="7">SET domain-containing protein 5</fullName>
    </alternativeName>
</protein>
<dbReference type="Gene3D" id="6.10.140.2220">
    <property type="match status" value="1"/>
</dbReference>
<dbReference type="PANTHER" id="PTHR46402:SF2">
    <property type="entry name" value="HISTONE-LYSINE N-TRIMETHYLTRANSFERASE SMYD5"/>
    <property type="match status" value="1"/>
</dbReference>
<dbReference type="GO" id="GO:0008270">
    <property type="term" value="F:zinc ion binding"/>
    <property type="evidence" value="ECO:0007669"/>
    <property type="project" value="UniProtKB-KW"/>
</dbReference>
<dbReference type="GO" id="GO:0032259">
    <property type="term" value="P:methylation"/>
    <property type="evidence" value="ECO:0007669"/>
    <property type="project" value="UniProtKB-KW"/>
</dbReference>
<dbReference type="GO" id="GO:0042799">
    <property type="term" value="F:histone H4K20 methyltransferase activity"/>
    <property type="evidence" value="ECO:0007669"/>
    <property type="project" value="TreeGrafter"/>
</dbReference>
<dbReference type="InterPro" id="IPR002893">
    <property type="entry name" value="Znf_MYND"/>
</dbReference>
<dbReference type="SUPFAM" id="SSF82199">
    <property type="entry name" value="SET domain"/>
    <property type="match status" value="1"/>
</dbReference>
<evidence type="ECO:0000256" key="10">
    <source>
        <dbReference type="PROSITE-ProRule" id="PRU00134"/>
    </source>
</evidence>
<evidence type="ECO:0000313" key="14">
    <source>
        <dbReference type="EMBL" id="OBZ88785.1"/>
    </source>
</evidence>
<dbReference type="InParanoid" id="A0A1C7NIC5"/>
<dbReference type="Pfam" id="PF01753">
    <property type="entry name" value="zf-MYND"/>
    <property type="match status" value="1"/>
</dbReference>
<gene>
    <name evidence="14" type="primary">SET5</name>
    <name evidence="14" type="ORF">A0J61_03166</name>
</gene>
<evidence type="ECO:0000256" key="5">
    <source>
        <dbReference type="ARBA" id="ARBA00022771"/>
    </source>
</evidence>
<feature type="domain" description="SET" evidence="12">
    <location>
        <begin position="86"/>
        <end position="367"/>
    </location>
</feature>
<comment type="caution">
    <text evidence="14">The sequence shown here is derived from an EMBL/GenBank/DDBJ whole genome shotgun (WGS) entry which is preliminary data.</text>
</comment>
<evidence type="ECO:0000256" key="11">
    <source>
        <dbReference type="SAM" id="MobiDB-lite"/>
    </source>
</evidence>
<dbReference type="EMBL" id="LUGH01000132">
    <property type="protein sequence ID" value="OBZ88785.1"/>
    <property type="molecule type" value="Genomic_DNA"/>
</dbReference>